<protein>
    <submittedName>
        <fullName evidence="5">Large extracellular alpha-helical protein</fullName>
    </submittedName>
</protein>
<dbReference type="GO" id="GO:0004866">
    <property type="term" value="F:endopeptidase inhibitor activity"/>
    <property type="evidence" value="ECO:0007669"/>
    <property type="project" value="InterPro"/>
</dbReference>
<dbReference type="InterPro" id="IPR011626">
    <property type="entry name" value="Alpha-macroglobulin_TED"/>
</dbReference>
<dbReference type="STRING" id="880071.Fleli_3277"/>
<dbReference type="Pfam" id="PF13205">
    <property type="entry name" value="Big_5"/>
    <property type="match status" value="1"/>
</dbReference>
<dbReference type="Pfam" id="PF07703">
    <property type="entry name" value="A2M_BRD"/>
    <property type="match status" value="1"/>
</dbReference>
<dbReference type="InterPro" id="IPR041203">
    <property type="entry name" value="Bact_A2M_MG5"/>
</dbReference>
<dbReference type="OrthoDB" id="9767116at2"/>
<dbReference type="Proteomes" id="UP000006054">
    <property type="component" value="Chromosome"/>
</dbReference>
<dbReference type="Pfam" id="PF00207">
    <property type="entry name" value="A2M"/>
    <property type="match status" value="1"/>
</dbReference>
<evidence type="ECO:0000313" key="6">
    <source>
        <dbReference type="Proteomes" id="UP000006054"/>
    </source>
</evidence>
<dbReference type="PANTHER" id="PTHR40094:SF1">
    <property type="entry name" value="UBIQUITIN DOMAIN-CONTAINING PROTEIN"/>
    <property type="match status" value="1"/>
</dbReference>
<dbReference type="Gene3D" id="2.60.40.3710">
    <property type="match status" value="1"/>
</dbReference>
<evidence type="ECO:0000256" key="2">
    <source>
        <dbReference type="ARBA" id="ARBA00022729"/>
    </source>
</evidence>
<dbReference type="SMART" id="SM01359">
    <property type="entry name" value="A2M_N_2"/>
    <property type="match status" value="1"/>
</dbReference>
<dbReference type="Pfam" id="PF01835">
    <property type="entry name" value="MG2"/>
    <property type="match status" value="1"/>
</dbReference>
<dbReference type="Pfam" id="PF17973">
    <property type="entry name" value="bMG10"/>
    <property type="match status" value="1"/>
</dbReference>
<evidence type="ECO:0000313" key="5">
    <source>
        <dbReference type="EMBL" id="AFM05607.1"/>
    </source>
</evidence>
<dbReference type="Gene3D" id="2.60.40.1930">
    <property type="match status" value="1"/>
</dbReference>
<accession>I4ANS2</accession>
<proteinExistence type="inferred from homology"/>
<dbReference type="eggNOG" id="COG2373">
    <property type="taxonomic scope" value="Bacteria"/>
</dbReference>
<dbReference type="InterPro" id="IPR047565">
    <property type="entry name" value="Alpha-macroglob_thiol-ester_cl"/>
</dbReference>
<keyword evidence="6" id="KW-1185">Reference proteome</keyword>
<evidence type="ECO:0000259" key="4">
    <source>
        <dbReference type="SMART" id="SM01360"/>
    </source>
</evidence>
<dbReference type="InterPro" id="IPR041246">
    <property type="entry name" value="Bact_MG10"/>
</dbReference>
<dbReference type="CDD" id="cd02891">
    <property type="entry name" value="A2M_like"/>
    <property type="match status" value="1"/>
</dbReference>
<feature type="domain" description="Alpha-2-macroglobulin" evidence="4">
    <location>
        <begin position="1155"/>
        <end position="1243"/>
    </location>
</feature>
<dbReference type="KEGG" id="fli:Fleli_3277"/>
<dbReference type="SMART" id="SM01360">
    <property type="entry name" value="A2M"/>
    <property type="match status" value="1"/>
</dbReference>
<dbReference type="InterPro" id="IPR002890">
    <property type="entry name" value="MG2"/>
</dbReference>
<dbReference type="Pfam" id="PF07678">
    <property type="entry name" value="TED_complement"/>
    <property type="match status" value="1"/>
</dbReference>
<dbReference type="InterPro" id="IPR021868">
    <property type="entry name" value="Alpha_2_Macroglob_MG3"/>
</dbReference>
<dbReference type="Gene3D" id="1.50.10.20">
    <property type="match status" value="1"/>
</dbReference>
<dbReference type="PATRIC" id="fig|880071.3.peg.3279"/>
<sequence length="1825" mass="205467" precursor="true">MKELFNKSYKSIFSILGIGFLFWLVSCASTEKLQVIDQNFGEQIKLQQNLTFTFNQAIAKPEQLDVWQEVEYLDINPKVKGKFKWTSPTMLIFSPDEGFSPNTKYQVKLTQNLIAELTQKKVQVDKEKTFEFHTPYLDLSTAQAYWSTDANGSPELLLNLLFNYDINPSALNSLLSISTLGKSETGNGTAANYSLKSNEAGKNIRLVVKPTTSNSKELAGKTISIKIKEGLKMTKGDGTAPQMSFKTDIPDPQIFEITQVSSYKMTGKTIVSVLTNQSVMQNEAQIKDLISVTPQLRTEIEKTDAGFLIKADFKDETNYQLTINQDLKGVFGRKLTAEYQHVLLFGGAQKTISFVDGKASYLTSKGERNVGINIYGFEKVELEVYKIYENNIQHFLREIVGLYDYSDMDSYFYGNDEKNYGDVILKKEMKITDFKKAGSSYAIDMREIVATDNSSFEGIYYVVVRSHDDRWIKDRQIVCVSDLGFIVRRSDDEIFVFANSIMNATPEEGTQMKLISTSNQTIQTTKTDENGIAKFTGLKKLGEKYNFQFITAQKNDDYSYIHLSQNEVSTYGFETDGIYPTAGNYQSFIYPERNLYRPDEKISFKAIIRNWEDWKSVGQIPVKWKVIMPNGRSLVEKQNRLSEEGTFEATIPLPSTSVTGSYTIEVYTSNDVLLASRNINVEEFMPQRIKVESTTNEKFVKSGQSINLDATATNLFGPPAAERNYEVRLTYNKKSFQSKDAKYQDYNFFLNIGNNQMPSYEDYENTGETDSEGKIAESVKIPSTFKNIGLMQGTFYTTVFDETGRPVGSRKSFDIITQPYFLGVKGLDYYWIGLNQPLNFPLIALDYDGKAIPANAKVQVVRYDWHTVLEKRYNGQYTYVSKYKEVIEYDKEMKINPSGTSINFTPKISARYEVRVSLPNAETYVATNFYAYYYGSASNSSFQVDKAGQIDITLNKKKYNAGETAKVLFKAPFSGRMLVTLEKNSVLTHKYIDVKNRSASMDIPITDEHLPNVYVSATLIRPLSNNDVPLTVAHGYIPISVENEKEHKIELEITAPERIRSSKKQNIIVKTGKPMQDVEITIAAVDEGILLIKNFQTPAPYNYFFQKRALGVKAFDMYQRLYPEFKANIQNFGAGGYDLGNRTNPMANKRVKPVSFWSGTLKTNSKGEVNYEIDVPQFSGDLRIMAVAVQGSKFGSATANMKVADPIVVSTGLPRFLSPKDKITVPVTMSNTTEKVAQATVILKTKGAVSPDGITTQTVTIQPNSEAKVNFKINAIEAVGTAEIDVEVAALGEKFNQTTDITVRPFTSLLKESDAGSIEGGQSKVFSFKHGYVPTSADAKLVVSKSPMIQFVKSLDYLVRYPYGCVEQTTSSAFPQLYVKDISESMGKALSYNLKPEENIRFAIAKLQSMQLYEGGLSYWQGGHSASWWGTVYATHFLMEAKKAGYEVNDNVLNKAYDYLMTKIKSKDTERLYYYNVNNQLTSRPIANKSIFYSMYILASAGKQDVATMNYYKANKHLLAIDSRYLLASTYKLLGDKASYDAVLPSSFSGEKSEQSLGGNFYSYIRDQAIALNVLLEQDPKNPQIGTLAKQLSEQYRAKKYLNTQEHAFTFLALGKLARKANNSNITAQISAGGSNISSYENGTVILTKNQVLDKEITIKTSGEGNLYYFWEKEGIILKGDYVQEDKNIRVRRTYLDKKGNKITGKVKQNQLVVVRIEVISTSVDVIENVVITDMLPAGLEIENPRLGGAQQFDWIKDASSPEHFDFRDDRVNIFTDVTKKKTQYYYYQTRAVSEGTYKVGVISADAMYDASYHSYHGVGTLVVE</sequence>
<organism evidence="5 6">
    <name type="scientific">Bernardetia litoralis (strain ATCC 23117 / DSM 6794 / NBRC 15988 / NCIMB 1366 / Fx l1 / Sio-4)</name>
    <name type="common">Flexibacter litoralis</name>
    <dbReference type="NCBI Taxonomy" id="880071"/>
    <lineage>
        <taxon>Bacteria</taxon>
        <taxon>Pseudomonadati</taxon>
        <taxon>Bacteroidota</taxon>
        <taxon>Cytophagia</taxon>
        <taxon>Cytophagales</taxon>
        <taxon>Bernardetiaceae</taxon>
        <taxon>Bernardetia</taxon>
    </lineage>
</organism>
<dbReference type="InterPro" id="IPR011625">
    <property type="entry name" value="A2M_N_BRD"/>
</dbReference>
<evidence type="ECO:0000256" key="1">
    <source>
        <dbReference type="ARBA" id="ARBA00010556"/>
    </source>
</evidence>
<evidence type="ECO:0000259" key="3">
    <source>
        <dbReference type="SMART" id="SM01359"/>
    </source>
</evidence>
<dbReference type="Pfam" id="PF17972">
    <property type="entry name" value="bMG5"/>
    <property type="match status" value="1"/>
</dbReference>
<dbReference type="PANTHER" id="PTHR40094">
    <property type="entry name" value="ALPHA-2-MACROGLOBULIN HOMOLOG"/>
    <property type="match status" value="1"/>
</dbReference>
<dbReference type="InterPro" id="IPR001599">
    <property type="entry name" value="Macroglobln_a2"/>
</dbReference>
<name>I4ANS2_BERLS</name>
<dbReference type="SMART" id="SM01419">
    <property type="entry name" value="Thiol-ester_cl"/>
    <property type="match status" value="1"/>
</dbReference>
<dbReference type="InterPro" id="IPR051802">
    <property type="entry name" value="YfhM-like"/>
</dbReference>
<dbReference type="RefSeq" id="WP_014799036.1">
    <property type="nucleotide sequence ID" value="NC_018018.1"/>
</dbReference>
<dbReference type="GO" id="GO:0005615">
    <property type="term" value="C:extracellular space"/>
    <property type="evidence" value="ECO:0007669"/>
    <property type="project" value="InterPro"/>
</dbReference>
<gene>
    <name evidence="5" type="ordered locus">Fleli_3277</name>
</gene>
<dbReference type="EMBL" id="CP003345">
    <property type="protein sequence ID" value="AFM05607.1"/>
    <property type="molecule type" value="Genomic_DNA"/>
</dbReference>
<keyword evidence="2" id="KW-0732">Signal</keyword>
<dbReference type="HOGENOM" id="CLU_000965_2_1_10"/>
<reference evidence="6" key="1">
    <citation type="submission" date="2012-06" db="EMBL/GenBank/DDBJ databases">
        <title>The complete genome of Flexibacter litoralis DSM 6794.</title>
        <authorList>
            <person name="Lucas S."/>
            <person name="Copeland A."/>
            <person name="Lapidus A."/>
            <person name="Glavina del Rio T."/>
            <person name="Dalin E."/>
            <person name="Tice H."/>
            <person name="Bruce D."/>
            <person name="Goodwin L."/>
            <person name="Pitluck S."/>
            <person name="Peters L."/>
            <person name="Ovchinnikova G."/>
            <person name="Lu M."/>
            <person name="Kyrpides N."/>
            <person name="Mavromatis K."/>
            <person name="Ivanova N."/>
            <person name="Brettin T."/>
            <person name="Detter J.C."/>
            <person name="Han C."/>
            <person name="Larimer F."/>
            <person name="Land M."/>
            <person name="Hauser L."/>
            <person name="Markowitz V."/>
            <person name="Cheng J.-F."/>
            <person name="Hugenholtz P."/>
            <person name="Woyke T."/>
            <person name="Wu D."/>
            <person name="Spring S."/>
            <person name="Lang E."/>
            <person name="Kopitz M."/>
            <person name="Brambilla E."/>
            <person name="Klenk H.-P."/>
            <person name="Eisen J.A."/>
        </authorList>
    </citation>
    <scope>NUCLEOTIDE SEQUENCE [LARGE SCALE GENOMIC DNA]</scope>
    <source>
        <strain evidence="6">ATCC 23117 / DSM 6794 / NBRC 15988 / NCIMB 1366 / Sio-4</strain>
    </source>
</reference>
<dbReference type="Pfam" id="PF11974">
    <property type="entry name" value="bMG3"/>
    <property type="match status" value="1"/>
</dbReference>
<dbReference type="InterPro" id="IPR008930">
    <property type="entry name" value="Terpenoid_cyclase/PrenylTrfase"/>
</dbReference>
<comment type="similarity">
    <text evidence="1">Belongs to the protease inhibitor I39 (alpha-2-macroglobulin) family. Bacterial alpha-2-macroglobulin subfamily.</text>
</comment>
<dbReference type="SUPFAM" id="SSF48239">
    <property type="entry name" value="Terpenoid cyclases/Protein prenyltransferases"/>
    <property type="match status" value="1"/>
</dbReference>
<dbReference type="PROSITE" id="PS51257">
    <property type="entry name" value="PROKAR_LIPOPROTEIN"/>
    <property type="match status" value="1"/>
</dbReference>
<dbReference type="InterPro" id="IPR032812">
    <property type="entry name" value="SbsA_Ig"/>
</dbReference>
<feature type="domain" description="Alpha-2-macroglobulin bait region" evidence="3">
    <location>
        <begin position="950"/>
        <end position="1092"/>
    </location>
</feature>